<protein>
    <submittedName>
        <fullName evidence="9">A protein</fullName>
    </submittedName>
</protein>
<evidence type="ECO:0000256" key="5">
    <source>
        <dbReference type="ARBA" id="ARBA00022759"/>
    </source>
</evidence>
<organism evidence="9 10">
    <name type="scientific">Nitrococcus mobilis Nb-231</name>
    <dbReference type="NCBI Taxonomy" id="314278"/>
    <lineage>
        <taxon>Bacteria</taxon>
        <taxon>Pseudomonadati</taxon>
        <taxon>Pseudomonadota</taxon>
        <taxon>Gammaproteobacteria</taxon>
        <taxon>Chromatiales</taxon>
        <taxon>Ectothiorhodospiraceae</taxon>
        <taxon>Nitrococcus</taxon>
    </lineage>
</organism>
<dbReference type="HOGENOM" id="CLU_013772_4_1_6"/>
<sequence length="592" mass="67125">MELEEQVDSIPFSLNVSDDELIEWAKRREKRAREVVGQLVDLRTAYQALADTAQRYGLAPPDPEKHGLEGAVKRLCDEQWWRRKLRQVHAQALEGLAIQWGLVHKRAGIYISDESFKRYQQKRTRNAQLFQVAELINDLGQKYTLAELVALSTASLKNRRNELMARMAGFQKLAFMLGHAPEFYTLTCPSKYHPRHSESCERNKRHDPDLTPKAAQDYLNRLWCRIRAKLKRSGIEVYGFRVAEPHHAGTPHWHTLLFMAPQHVEAVRAIFREHCLAEDGDQPGAEKRRFDIRVIDYSKGTATGYIAKYVAKSVDGHGIDSDLHGHDAKVSSQRVTAWASLWGIRQFQQIGGPPVTVWRQLRRLAELKGIDENPDLALLETARQAADSGDWAAFVEVMNGPTAKRAVQPVKLHKEWGDQPNRYSEPVGYRIIGLACGAQVVRTRKRVWELRIHYRGEGGHLKDKPDPYSLKGAPGDGGEPFTLEDPSGPFRIEGPSKERNQSGAWEFHYGDVAAYSYELRKGLLTPAAARRERQRALRPWSPVNNCTRAEPPNHELTNSHSTGSEKTTHHSRTLPPVKGIIANASTVIKRFD</sequence>
<evidence type="ECO:0000256" key="1">
    <source>
        <dbReference type="ARBA" id="ARBA00003293"/>
    </source>
</evidence>
<dbReference type="eggNOG" id="ENOG502Z7TX">
    <property type="taxonomic scope" value="Bacteria"/>
</dbReference>
<dbReference type="Pfam" id="PF05840">
    <property type="entry name" value="Phage_GPA"/>
    <property type="match status" value="1"/>
</dbReference>
<dbReference type="EMBL" id="AAOF01000002">
    <property type="protein sequence ID" value="EAR22871.1"/>
    <property type="molecule type" value="Genomic_DNA"/>
</dbReference>
<feature type="domain" description="Replication gene A protein-like" evidence="8">
    <location>
        <begin position="41"/>
        <end position="316"/>
    </location>
</feature>
<keyword evidence="4" id="KW-0540">Nuclease</keyword>
<reference evidence="9 10" key="1">
    <citation type="submission" date="2006-02" db="EMBL/GenBank/DDBJ databases">
        <authorList>
            <person name="Waterbury J."/>
            <person name="Ferriera S."/>
            <person name="Johnson J."/>
            <person name="Kravitz S."/>
            <person name="Halpern A."/>
            <person name="Remington K."/>
            <person name="Beeson K."/>
            <person name="Tran B."/>
            <person name="Rogers Y.-H."/>
            <person name="Friedman R."/>
            <person name="Venter J.C."/>
        </authorList>
    </citation>
    <scope>NUCLEOTIDE SEQUENCE [LARGE SCALE GENOMIC DNA]</scope>
    <source>
        <strain evidence="9 10">Nb-231</strain>
    </source>
</reference>
<keyword evidence="5" id="KW-0255">Endonuclease</keyword>
<evidence type="ECO:0000313" key="9">
    <source>
        <dbReference type="EMBL" id="EAR22871.1"/>
    </source>
</evidence>
<feature type="region of interest" description="Disordered" evidence="7">
    <location>
        <begin position="461"/>
        <end position="486"/>
    </location>
</feature>
<dbReference type="Proteomes" id="UP000003374">
    <property type="component" value="Unassembled WGS sequence"/>
</dbReference>
<gene>
    <name evidence="9" type="ORF">NB231_10473</name>
</gene>
<evidence type="ECO:0000256" key="6">
    <source>
        <dbReference type="ARBA" id="ARBA00022801"/>
    </source>
</evidence>
<feature type="compositionally biased region" description="Polar residues" evidence="7">
    <location>
        <begin position="555"/>
        <end position="565"/>
    </location>
</feature>
<evidence type="ECO:0000259" key="8">
    <source>
        <dbReference type="Pfam" id="PF05840"/>
    </source>
</evidence>
<evidence type="ECO:0000256" key="7">
    <source>
        <dbReference type="SAM" id="MobiDB-lite"/>
    </source>
</evidence>
<dbReference type="GO" id="GO:0006260">
    <property type="term" value="P:DNA replication"/>
    <property type="evidence" value="ECO:0007669"/>
    <property type="project" value="UniProtKB-KW"/>
</dbReference>
<comment type="similarity">
    <text evidence="2">Belongs to the phage GPA family.</text>
</comment>
<accession>A4BNS2</accession>
<dbReference type="STRING" id="314278.NB231_10473"/>
<keyword evidence="3" id="KW-0235">DNA replication</keyword>
<proteinExistence type="inferred from homology"/>
<comment type="caution">
    <text evidence="9">The sequence shown here is derived from an EMBL/GenBank/DDBJ whole genome shotgun (WGS) entry which is preliminary data.</text>
</comment>
<dbReference type="GO" id="GO:0004519">
    <property type="term" value="F:endonuclease activity"/>
    <property type="evidence" value="ECO:0007669"/>
    <property type="project" value="UniProtKB-KW"/>
</dbReference>
<dbReference type="GO" id="GO:0016787">
    <property type="term" value="F:hydrolase activity"/>
    <property type="evidence" value="ECO:0007669"/>
    <property type="project" value="UniProtKB-KW"/>
</dbReference>
<comment type="function">
    <text evidence="1">Possible endonuclease which induces a single-strand cut and initiates DNA replication.</text>
</comment>
<keyword evidence="10" id="KW-1185">Reference proteome</keyword>
<feature type="region of interest" description="Disordered" evidence="7">
    <location>
        <begin position="539"/>
        <end position="574"/>
    </location>
</feature>
<name>A4BNS2_9GAMM</name>
<keyword evidence="6" id="KW-0378">Hydrolase</keyword>
<dbReference type="InterPro" id="IPR008766">
    <property type="entry name" value="Replication_gene_A-like"/>
</dbReference>
<evidence type="ECO:0000256" key="4">
    <source>
        <dbReference type="ARBA" id="ARBA00022722"/>
    </source>
</evidence>
<evidence type="ECO:0000256" key="2">
    <source>
        <dbReference type="ARBA" id="ARBA00009260"/>
    </source>
</evidence>
<evidence type="ECO:0000256" key="3">
    <source>
        <dbReference type="ARBA" id="ARBA00022705"/>
    </source>
</evidence>
<dbReference type="AlphaFoldDB" id="A4BNS2"/>
<evidence type="ECO:0000313" key="10">
    <source>
        <dbReference type="Proteomes" id="UP000003374"/>
    </source>
</evidence>